<accession>A0A512HRV8</accession>
<name>A0A512HRV8_9ACTN</name>
<comment type="caution">
    <text evidence="1">The sequence shown here is derived from an EMBL/GenBank/DDBJ whole genome shotgun (WGS) entry which is preliminary data.</text>
</comment>
<evidence type="ECO:0000313" key="2">
    <source>
        <dbReference type="Proteomes" id="UP000321769"/>
    </source>
</evidence>
<evidence type="ECO:0000313" key="1">
    <source>
        <dbReference type="EMBL" id="GEO88187.1"/>
    </source>
</evidence>
<dbReference type="EMBL" id="BJZQ01000001">
    <property type="protein sequence ID" value="GEO88187.1"/>
    <property type="molecule type" value="Genomic_DNA"/>
</dbReference>
<proteinExistence type="predicted"/>
<keyword evidence="2" id="KW-1185">Reference proteome</keyword>
<organism evidence="1 2">
    <name type="scientific">Aeromicrobium flavum</name>
    <dbReference type="NCBI Taxonomy" id="416568"/>
    <lineage>
        <taxon>Bacteria</taxon>
        <taxon>Bacillati</taxon>
        <taxon>Actinomycetota</taxon>
        <taxon>Actinomycetes</taxon>
        <taxon>Propionibacteriales</taxon>
        <taxon>Nocardioidaceae</taxon>
        <taxon>Aeromicrobium</taxon>
    </lineage>
</organism>
<protein>
    <submittedName>
        <fullName evidence="1">Uncharacterized protein</fullName>
    </submittedName>
</protein>
<reference evidence="1 2" key="1">
    <citation type="submission" date="2019-07" db="EMBL/GenBank/DDBJ databases">
        <title>Whole genome shotgun sequence of Aeromicrobium flavum NBRC 107625.</title>
        <authorList>
            <person name="Hosoyama A."/>
            <person name="Uohara A."/>
            <person name="Ohji S."/>
            <person name="Ichikawa N."/>
        </authorList>
    </citation>
    <scope>NUCLEOTIDE SEQUENCE [LARGE SCALE GENOMIC DNA]</scope>
    <source>
        <strain evidence="1 2">NBRC 107625</strain>
    </source>
</reference>
<dbReference type="AlphaFoldDB" id="A0A512HRV8"/>
<gene>
    <name evidence="1" type="ORF">AFL01nite_05140</name>
</gene>
<sequence>MLTAALDLVAGDPVGAKATQFAYLRQLALRDLLLGFLAHPAGRERLTGQLGVRTRKSNCKAYYPFRITILSDETWAADESSVVIF</sequence>
<dbReference type="Proteomes" id="UP000321769">
    <property type="component" value="Unassembled WGS sequence"/>
</dbReference>
<dbReference type="RefSeq" id="WP_146825506.1">
    <property type="nucleotide sequence ID" value="NZ_BAAAYQ010000001.1"/>
</dbReference>